<reference evidence="1 2" key="1">
    <citation type="submission" date="2020-08" db="EMBL/GenBank/DDBJ databases">
        <title>Genomic Encyclopedia of Type Strains, Phase IV (KMG-IV): sequencing the most valuable type-strain genomes for metagenomic binning, comparative biology and taxonomic classification.</title>
        <authorList>
            <person name="Goeker M."/>
        </authorList>
    </citation>
    <scope>NUCLEOTIDE SEQUENCE [LARGE SCALE GENOMIC DNA]</scope>
    <source>
        <strain evidence="1 2">DSM 103526</strain>
    </source>
</reference>
<sequence>MKYNPLYKSLYQTRIIYKFVKDVFPLVDQELNIWKKAASDGIDTVLSQQALASIEKKAFHAQGGAIYSLYTKQVNPSLIKFIVALQTISDYLDNLCDRVGLEDHTAFLQLHRAITDALDPSDTFSDYYANYPYRNDGGYLHQLVASCKSYIIHLPKYSLVQQEVMSLGKLYGEMQSYKHISSMRRENALNAWAQHYLSSFPGLSTWEFSAAAGSTLGIFLLCALASDENLTKLEVQAVMDAYFPWVCGLHILLDYFIDQREDLSTGDLNFVSYYQDIDIKKERLQWFLQQSLDKVLSLKNPTFHLTVIEGLLAMYFSDPKTFHGEEALIHREILKYAPYSTSILYNICKQLRNKNII</sequence>
<keyword evidence="2" id="KW-1185">Reference proteome</keyword>
<name>A0A841KWN2_9FIRM</name>
<dbReference type="InterPro" id="IPR019712">
    <property type="entry name" value="YtpB-like"/>
</dbReference>
<evidence type="ECO:0000313" key="2">
    <source>
        <dbReference type="Proteomes" id="UP000579281"/>
    </source>
</evidence>
<gene>
    <name evidence="1" type="ORF">HNQ80_004173</name>
</gene>
<dbReference type="EMBL" id="JACHEN010000032">
    <property type="protein sequence ID" value="MBB6218034.1"/>
    <property type="molecule type" value="Genomic_DNA"/>
</dbReference>
<proteinExistence type="predicted"/>
<evidence type="ECO:0000313" key="1">
    <source>
        <dbReference type="EMBL" id="MBB6218034.1"/>
    </source>
</evidence>
<dbReference type="RefSeq" id="WP_184312537.1">
    <property type="nucleotide sequence ID" value="NZ_JACHEN010000032.1"/>
</dbReference>
<protein>
    <submittedName>
        <fullName evidence="1">Tetraprenyl-beta-curcumene synthase</fullName>
        <ecNumber evidence="1">4.2.3.130</ecNumber>
    </submittedName>
</protein>
<dbReference type="EC" id="4.2.3.130" evidence="1"/>
<accession>A0A841KWN2</accession>
<comment type="caution">
    <text evidence="1">The sequence shown here is derived from an EMBL/GenBank/DDBJ whole genome shotgun (WGS) entry which is preliminary data.</text>
</comment>
<dbReference type="GO" id="GO:0016829">
    <property type="term" value="F:lyase activity"/>
    <property type="evidence" value="ECO:0007669"/>
    <property type="project" value="UniProtKB-KW"/>
</dbReference>
<organism evidence="1 2">
    <name type="scientific">Anaerosolibacter carboniphilus</name>
    <dbReference type="NCBI Taxonomy" id="1417629"/>
    <lineage>
        <taxon>Bacteria</taxon>
        <taxon>Bacillati</taxon>
        <taxon>Bacillota</taxon>
        <taxon>Clostridia</taxon>
        <taxon>Peptostreptococcales</taxon>
        <taxon>Thermotaleaceae</taxon>
        <taxon>Anaerosolibacter</taxon>
    </lineage>
</organism>
<dbReference type="Pfam" id="PF10776">
    <property type="entry name" value="DUF2600"/>
    <property type="match status" value="1"/>
</dbReference>
<dbReference type="Proteomes" id="UP000579281">
    <property type="component" value="Unassembled WGS sequence"/>
</dbReference>
<keyword evidence="1" id="KW-0456">Lyase</keyword>
<dbReference type="AlphaFoldDB" id="A0A841KWN2"/>